<feature type="transmembrane region" description="Helical" evidence="9">
    <location>
        <begin position="154"/>
        <end position="179"/>
    </location>
</feature>
<evidence type="ECO:0000256" key="4">
    <source>
        <dbReference type="ARBA" id="ARBA00022475"/>
    </source>
</evidence>
<feature type="transmembrane region" description="Helical" evidence="9">
    <location>
        <begin position="59"/>
        <end position="79"/>
    </location>
</feature>
<keyword evidence="6 9" id="KW-0812">Transmembrane</keyword>
<comment type="subcellular location">
    <subcellularLocation>
        <location evidence="1">Cell membrane</location>
        <topology evidence="1">Multi-pass membrane protein</topology>
    </subcellularLocation>
</comment>
<organism evidence="10 11">
    <name type="scientific">Agarivorans gilvus</name>
    <dbReference type="NCBI Taxonomy" id="680279"/>
    <lineage>
        <taxon>Bacteria</taxon>
        <taxon>Pseudomonadati</taxon>
        <taxon>Pseudomonadota</taxon>
        <taxon>Gammaproteobacteria</taxon>
        <taxon>Alteromonadales</taxon>
        <taxon>Alteromonadaceae</taxon>
        <taxon>Agarivorans</taxon>
    </lineage>
</organism>
<evidence type="ECO:0000256" key="2">
    <source>
        <dbReference type="ARBA" id="ARBA00004953"/>
    </source>
</evidence>
<dbReference type="EMBL" id="BMDY01000012">
    <property type="protein sequence ID" value="GGB08334.1"/>
    <property type="molecule type" value="Genomic_DNA"/>
</dbReference>
<evidence type="ECO:0000256" key="3">
    <source>
        <dbReference type="ARBA" id="ARBA00006263"/>
    </source>
</evidence>
<keyword evidence="7 9" id="KW-1133">Transmembrane helix</keyword>
<proteinExistence type="inferred from homology"/>
<evidence type="ECO:0000256" key="7">
    <source>
        <dbReference type="ARBA" id="ARBA00022989"/>
    </source>
</evidence>
<dbReference type="Pfam" id="PF03186">
    <property type="entry name" value="CobD_Cbib"/>
    <property type="match status" value="1"/>
</dbReference>
<dbReference type="InterPro" id="IPR004485">
    <property type="entry name" value="Cobalamin_biosynth_CobD/CbiB"/>
</dbReference>
<name>A0ABQ1I302_9ALTE</name>
<evidence type="ECO:0000256" key="1">
    <source>
        <dbReference type="ARBA" id="ARBA00004651"/>
    </source>
</evidence>
<feature type="transmembrane region" description="Helical" evidence="9">
    <location>
        <begin position="297"/>
        <end position="314"/>
    </location>
</feature>
<dbReference type="PANTHER" id="PTHR34308">
    <property type="entry name" value="COBALAMIN BIOSYNTHESIS PROTEIN CBIB"/>
    <property type="match status" value="1"/>
</dbReference>
<evidence type="ECO:0000256" key="8">
    <source>
        <dbReference type="ARBA" id="ARBA00023136"/>
    </source>
</evidence>
<sequence>MDESSWLWLSLSLPLLGIALERLLPGQTLARLSNGFAWLGERLATKVNRSANGPQQQRLAGSIALLSIVMPMALGLWLFARLNPLTVLLDGLVLFCLVQWHAPMHRFQQITQQLNQQQHQNARGQLRPWVLRDCEHLSAVGVAKASAEMLILRLAANWFGVVFWFMLGGIIPALCYRIIVDLHYAWNPKLSQYRQFGNSASRLYHLLSWLPFQLLARIISFYGNWKTNTQALSQGFRWPYSASGSLLSVTASSLQSELGGPRHYQQQKVEQARFGPMQQYPEAKALDRLALKLNMSALLYLLLLSPIYVARIVYL</sequence>
<evidence type="ECO:0000256" key="5">
    <source>
        <dbReference type="ARBA" id="ARBA00022573"/>
    </source>
</evidence>
<dbReference type="PANTHER" id="PTHR34308:SF1">
    <property type="entry name" value="COBALAMIN BIOSYNTHESIS PROTEIN CBIB"/>
    <property type="match status" value="1"/>
</dbReference>
<protein>
    <submittedName>
        <fullName evidence="10">Cobalamin biosynthesis protein CbiB</fullName>
    </submittedName>
</protein>
<comment type="pathway">
    <text evidence="2">Cofactor biosynthesis; adenosylcobalamin biosynthesis.</text>
</comment>
<evidence type="ECO:0000313" key="11">
    <source>
        <dbReference type="Proteomes" id="UP000651977"/>
    </source>
</evidence>
<comment type="similarity">
    <text evidence="3">Belongs to the CobD/CbiB family.</text>
</comment>
<evidence type="ECO:0000256" key="9">
    <source>
        <dbReference type="SAM" id="Phobius"/>
    </source>
</evidence>
<reference evidence="11" key="1">
    <citation type="journal article" date="2019" name="Int. J. Syst. Evol. Microbiol.">
        <title>The Global Catalogue of Microorganisms (GCM) 10K type strain sequencing project: providing services to taxonomists for standard genome sequencing and annotation.</title>
        <authorList>
            <consortium name="The Broad Institute Genomics Platform"/>
            <consortium name="The Broad Institute Genome Sequencing Center for Infectious Disease"/>
            <person name="Wu L."/>
            <person name="Ma J."/>
        </authorList>
    </citation>
    <scope>NUCLEOTIDE SEQUENCE [LARGE SCALE GENOMIC DNA]</scope>
    <source>
        <strain evidence="11">CGMCC 1.10131</strain>
    </source>
</reference>
<keyword evidence="11" id="KW-1185">Reference proteome</keyword>
<dbReference type="Proteomes" id="UP000651977">
    <property type="component" value="Unassembled WGS sequence"/>
</dbReference>
<comment type="caution">
    <text evidence="10">The sequence shown here is derived from an EMBL/GenBank/DDBJ whole genome shotgun (WGS) entry which is preliminary data.</text>
</comment>
<keyword evidence="5" id="KW-0169">Cobalamin biosynthesis</keyword>
<gene>
    <name evidence="10" type="primary">cobD</name>
    <name evidence="10" type="ORF">GCM10007414_22220</name>
</gene>
<keyword evidence="8 9" id="KW-0472">Membrane</keyword>
<evidence type="ECO:0000313" key="10">
    <source>
        <dbReference type="EMBL" id="GGB08334.1"/>
    </source>
</evidence>
<dbReference type="RefSeq" id="WP_055734130.1">
    <property type="nucleotide sequence ID" value="NZ_BMDY01000012.1"/>
</dbReference>
<keyword evidence="4" id="KW-1003">Cell membrane</keyword>
<evidence type="ECO:0000256" key="6">
    <source>
        <dbReference type="ARBA" id="ARBA00022692"/>
    </source>
</evidence>
<feature type="transmembrane region" description="Helical" evidence="9">
    <location>
        <begin position="6"/>
        <end position="24"/>
    </location>
</feature>
<accession>A0ABQ1I302</accession>